<sequence>MQLMQKTFEEGAQATSEPFGPAAYSERSLARRVLSSPDPQRRMLRIEENTHSGGGFQRQDRSRGRRPGPGGRSLGEIVASSVSIHNRKVLQRTDRSRSPPNLEAFPTDLLTRSERILVGGNGVGGRGCMMERGNVRKSASELQSGNDESQYQNAVPAENVARAGTDKAKKGSVNFMVDGFDEEGMRGSPRSMSKECVRDFSCISEQVANAQASTTSTLSIGRDAQEAVFLATPTPSPVPYCCCCQYAPSGHVAPLAVLLPPWT</sequence>
<organism evidence="2 3">
    <name type="scientific">Blyttiomyces helicus</name>
    <dbReference type="NCBI Taxonomy" id="388810"/>
    <lineage>
        <taxon>Eukaryota</taxon>
        <taxon>Fungi</taxon>
        <taxon>Fungi incertae sedis</taxon>
        <taxon>Chytridiomycota</taxon>
        <taxon>Chytridiomycota incertae sedis</taxon>
        <taxon>Chytridiomycetes</taxon>
        <taxon>Chytridiomycetes incertae sedis</taxon>
        <taxon>Blyttiomyces</taxon>
    </lineage>
</organism>
<evidence type="ECO:0000313" key="3">
    <source>
        <dbReference type="Proteomes" id="UP000269721"/>
    </source>
</evidence>
<dbReference type="EMBL" id="KZ996891">
    <property type="protein sequence ID" value="RKO88176.1"/>
    <property type="molecule type" value="Genomic_DNA"/>
</dbReference>
<dbReference type="AlphaFoldDB" id="A0A4P9WCS9"/>
<feature type="compositionally biased region" description="Basic and acidic residues" evidence="1">
    <location>
        <begin position="39"/>
        <end position="50"/>
    </location>
</feature>
<feature type="region of interest" description="Disordered" evidence="1">
    <location>
        <begin position="1"/>
        <end position="75"/>
    </location>
</feature>
<reference evidence="3" key="1">
    <citation type="journal article" date="2018" name="Nat. Microbiol.">
        <title>Leveraging single-cell genomics to expand the fungal tree of life.</title>
        <authorList>
            <person name="Ahrendt S.R."/>
            <person name="Quandt C.A."/>
            <person name="Ciobanu D."/>
            <person name="Clum A."/>
            <person name="Salamov A."/>
            <person name="Andreopoulos B."/>
            <person name="Cheng J.F."/>
            <person name="Woyke T."/>
            <person name="Pelin A."/>
            <person name="Henrissat B."/>
            <person name="Reynolds N.K."/>
            <person name="Benny G.L."/>
            <person name="Smith M.E."/>
            <person name="James T.Y."/>
            <person name="Grigoriev I.V."/>
        </authorList>
    </citation>
    <scope>NUCLEOTIDE SEQUENCE [LARGE SCALE GENOMIC DNA]</scope>
</reference>
<evidence type="ECO:0000313" key="2">
    <source>
        <dbReference type="EMBL" id="RKO88176.1"/>
    </source>
</evidence>
<proteinExistence type="predicted"/>
<keyword evidence="3" id="KW-1185">Reference proteome</keyword>
<protein>
    <submittedName>
        <fullName evidence="2">Uncharacterized protein</fullName>
    </submittedName>
</protein>
<accession>A0A4P9WCS9</accession>
<gene>
    <name evidence="2" type="ORF">BDK51DRAFT_39134</name>
</gene>
<dbReference type="Proteomes" id="UP000269721">
    <property type="component" value="Unassembled WGS sequence"/>
</dbReference>
<name>A0A4P9WCS9_9FUNG</name>
<evidence type="ECO:0000256" key="1">
    <source>
        <dbReference type="SAM" id="MobiDB-lite"/>
    </source>
</evidence>